<dbReference type="Proteomes" id="UP001359886">
    <property type="component" value="Unassembled WGS sequence"/>
</dbReference>
<dbReference type="GO" id="GO:0016491">
    <property type="term" value="F:oxidoreductase activity"/>
    <property type="evidence" value="ECO:0007669"/>
    <property type="project" value="UniProtKB-KW"/>
</dbReference>
<accession>A0AAW9RB64</accession>
<keyword evidence="2" id="KW-0288">FMN</keyword>
<organism evidence="4 5">
    <name type="scientific">Elongatibacter sediminis</name>
    <dbReference type="NCBI Taxonomy" id="3119006"/>
    <lineage>
        <taxon>Bacteria</taxon>
        <taxon>Pseudomonadati</taxon>
        <taxon>Pseudomonadota</taxon>
        <taxon>Gammaproteobacteria</taxon>
        <taxon>Chromatiales</taxon>
        <taxon>Wenzhouxiangellaceae</taxon>
        <taxon>Elongatibacter</taxon>
    </lineage>
</organism>
<dbReference type="RefSeq" id="WP_354696650.1">
    <property type="nucleotide sequence ID" value="NZ_JAZHOG010000013.1"/>
</dbReference>
<evidence type="ECO:0000259" key="3">
    <source>
        <dbReference type="Pfam" id="PF03358"/>
    </source>
</evidence>
<protein>
    <submittedName>
        <fullName evidence="4">NADPH-dependent FMN reductase</fullName>
        <ecNumber evidence="4">1.-.-.-</ecNumber>
    </submittedName>
</protein>
<dbReference type="Pfam" id="PF03358">
    <property type="entry name" value="FMN_red"/>
    <property type="match status" value="1"/>
</dbReference>
<sequence>MKPIIALSGSLRAGSLNSALLRAAQQLFPDDIEVGSIAGIPLYNGDVEERDGVPESVERLKDRIAGASGLLLATPEYNNAMPGVFKNAIDWLSRPPKDIPRVFHGKPVAVMGATPGGFGTNLAQNAWWPVLRTLKTRPWFEGRLMVSRAPDLLDDDGQLTDSEARARLQAFVGGFIAYAQT</sequence>
<feature type="domain" description="NADPH-dependent FMN reductase-like" evidence="3">
    <location>
        <begin position="4"/>
        <end position="149"/>
    </location>
</feature>
<comment type="caution">
    <text evidence="4">The sequence shown here is derived from an EMBL/GenBank/DDBJ whole genome shotgun (WGS) entry which is preliminary data.</text>
</comment>
<comment type="cofactor">
    <cofactor evidence="1">
        <name>FMN</name>
        <dbReference type="ChEBI" id="CHEBI:58210"/>
    </cofactor>
</comment>
<keyword evidence="2" id="KW-0285">Flavoprotein</keyword>
<dbReference type="InterPro" id="IPR029039">
    <property type="entry name" value="Flavoprotein-like_sf"/>
</dbReference>
<dbReference type="PANTHER" id="PTHR30543:SF21">
    <property type="entry name" value="NAD(P)H-DEPENDENT FMN REDUCTASE LOT6"/>
    <property type="match status" value="1"/>
</dbReference>
<dbReference type="GO" id="GO:0010181">
    <property type="term" value="F:FMN binding"/>
    <property type="evidence" value="ECO:0007669"/>
    <property type="project" value="TreeGrafter"/>
</dbReference>
<proteinExistence type="predicted"/>
<evidence type="ECO:0000256" key="2">
    <source>
        <dbReference type="ARBA" id="ARBA00022643"/>
    </source>
</evidence>
<keyword evidence="4" id="KW-0560">Oxidoreductase</keyword>
<dbReference type="PANTHER" id="PTHR30543">
    <property type="entry name" value="CHROMATE REDUCTASE"/>
    <property type="match status" value="1"/>
</dbReference>
<dbReference type="Gene3D" id="3.40.50.360">
    <property type="match status" value="1"/>
</dbReference>
<gene>
    <name evidence="4" type="ORF">V3330_17005</name>
</gene>
<dbReference type="InterPro" id="IPR005025">
    <property type="entry name" value="FMN_Rdtase-like_dom"/>
</dbReference>
<dbReference type="EMBL" id="JAZHOG010000013">
    <property type="protein sequence ID" value="MEJ8569327.1"/>
    <property type="molecule type" value="Genomic_DNA"/>
</dbReference>
<dbReference type="GO" id="GO:0005829">
    <property type="term" value="C:cytosol"/>
    <property type="evidence" value="ECO:0007669"/>
    <property type="project" value="TreeGrafter"/>
</dbReference>
<evidence type="ECO:0000313" key="4">
    <source>
        <dbReference type="EMBL" id="MEJ8569327.1"/>
    </source>
</evidence>
<dbReference type="AlphaFoldDB" id="A0AAW9RB64"/>
<dbReference type="EC" id="1.-.-.-" evidence="4"/>
<name>A0AAW9RB64_9GAMM</name>
<dbReference type="InterPro" id="IPR050712">
    <property type="entry name" value="NAD(P)H-dep_reductase"/>
</dbReference>
<dbReference type="SUPFAM" id="SSF52218">
    <property type="entry name" value="Flavoproteins"/>
    <property type="match status" value="1"/>
</dbReference>
<evidence type="ECO:0000256" key="1">
    <source>
        <dbReference type="ARBA" id="ARBA00001917"/>
    </source>
</evidence>
<keyword evidence="5" id="KW-1185">Reference proteome</keyword>
<evidence type="ECO:0000313" key="5">
    <source>
        <dbReference type="Proteomes" id="UP001359886"/>
    </source>
</evidence>
<reference evidence="4 5" key="1">
    <citation type="submission" date="2024-02" db="EMBL/GenBank/DDBJ databases">
        <title>A novel Wenzhouxiangellaceae bacterium, isolated from coastal sediments.</title>
        <authorList>
            <person name="Du Z.-J."/>
            <person name="Ye Y.-Q."/>
            <person name="Zhang X.-Y."/>
        </authorList>
    </citation>
    <scope>NUCLEOTIDE SEQUENCE [LARGE SCALE GENOMIC DNA]</scope>
    <source>
        <strain evidence="4 5">CH-27</strain>
    </source>
</reference>